<dbReference type="Gene3D" id="3.40.50.300">
    <property type="entry name" value="P-loop containing nucleotide triphosphate hydrolases"/>
    <property type="match status" value="1"/>
</dbReference>
<dbReference type="EMBL" id="JAQIFT010000040">
    <property type="protein sequence ID" value="MDA3731587.1"/>
    <property type="molecule type" value="Genomic_DNA"/>
</dbReference>
<dbReference type="InterPro" id="IPR027417">
    <property type="entry name" value="P-loop_NTPase"/>
</dbReference>
<evidence type="ECO:0000313" key="3">
    <source>
        <dbReference type="Proteomes" id="UP001169242"/>
    </source>
</evidence>
<dbReference type="AlphaFoldDB" id="A0AA42DM13"/>
<gene>
    <name evidence="2" type="ORF">PBV87_08880</name>
</gene>
<organism evidence="2 3">
    <name type="scientific">Holtiella tumoricola</name>
    <dbReference type="NCBI Taxonomy" id="3018743"/>
    <lineage>
        <taxon>Bacteria</taxon>
        <taxon>Bacillati</taxon>
        <taxon>Bacillota</taxon>
        <taxon>Clostridia</taxon>
        <taxon>Lachnospirales</taxon>
        <taxon>Cellulosilyticaceae</taxon>
        <taxon>Holtiella</taxon>
    </lineage>
</organism>
<name>A0AA42DM13_9FIRM</name>
<feature type="coiled-coil region" evidence="1">
    <location>
        <begin position="221"/>
        <end position="274"/>
    </location>
</feature>
<evidence type="ECO:0000313" key="2">
    <source>
        <dbReference type="EMBL" id="MDA3731587.1"/>
    </source>
</evidence>
<protein>
    <recommendedName>
        <fullName evidence="4">Rad50/SbcC-type AAA domain-containing protein</fullName>
    </recommendedName>
</protein>
<dbReference type="Proteomes" id="UP001169242">
    <property type="component" value="Unassembled WGS sequence"/>
</dbReference>
<evidence type="ECO:0000256" key="1">
    <source>
        <dbReference type="SAM" id="Coils"/>
    </source>
</evidence>
<proteinExistence type="predicted"/>
<sequence>MADVGLEIKMLLLQGTKKVDAFLNFTTGLNVVAGASDTGKSFAYECINYVLGSSDLPEMPNEADGYEWALLEIFDKTSRQSITLKRSLLESQKNDIYYFCADIAHLDSTSPETLSSDSKAKNSLSAKLLSLCKCSYRNILRNCSRGETGAFTFRKFVYLTMMNETRIVQKNSPIFIGDTKRDKNSTPEVSSFFTILSGLDYEKYTKPESVEVKKAQIKGAIDELTLIFSDLQKEITEAEEMLDDYAPQQVSEIIKGIENSIKQQRTAVEEFEKDREKSLMQLGLIMRERGRITDNLLKFKLLKKNYQSDIERLGFIEQSHDYTGQLADVKCPICHTTMKSTQENKEIYFIAIDKEKAKLNAHLIDLQETIDDFEKELLEIEKSVVKQQENIKSIEHKLEKQAGQISNALIEHERYQKIRDKALAIQNNKKKLYDTQSRIQELNKRIDNTKSTSNKVEVKKLSDELMKEFCEIIQGLLESWNFIDISCENIVYFNKKDNDVIVNSKTKASYGKGARAIINSSFIIAILLYCKQNGLPHPGFVVLDSPLTTYKEKDKRNNEKNEEVSKSVKNSFFNNLAKCSTDCQIIVFDNETPSEDLRGITYHYFTGNPDINRTGFIPAQ</sequence>
<evidence type="ECO:0008006" key="4">
    <source>
        <dbReference type="Google" id="ProtNLM"/>
    </source>
</evidence>
<keyword evidence="1" id="KW-0175">Coiled coil</keyword>
<comment type="caution">
    <text evidence="2">The sequence shown here is derived from an EMBL/GenBank/DDBJ whole genome shotgun (WGS) entry which is preliminary data.</text>
</comment>
<accession>A0AA42DM13</accession>
<feature type="coiled-coil region" evidence="1">
    <location>
        <begin position="356"/>
        <end position="459"/>
    </location>
</feature>
<dbReference type="RefSeq" id="WP_271011954.1">
    <property type="nucleotide sequence ID" value="NZ_JAQIFT010000040.1"/>
</dbReference>
<keyword evidence="3" id="KW-1185">Reference proteome</keyword>
<reference evidence="2" key="1">
    <citation type="journal article" date="2023" name="Int. J. Syst. Evol. Microbiol.">
        <title>&lt;i&gt;Holtiella tumoricola&lt;/i&gt; gen. nov. sp. nov., isolated from a human clinical sample.</title>
        <authorList>
            <person name="Allen-Vercoe E."/>
            <person name="Daigneault M.C."/>
            <person name="Vancuren S.J."/>
            <person name="Cochrane K."/>
            <person name="O'Neal L.L."/>
            <person name="Sankaranarayanan K."/>
            <person name="Lawson P.A."/>
        </authorList>
    </citation>
    <scope>NUCLEOTIDE SEQUENCE</scope>
    <source>
        <strain evidence="2">CC70A</strain>
    </source>
</reference>